<reference evidence="7 8" key="1">
    <citation type="submission" date="2016-03" db="EMBL/GenBank/DDBJ databases">
        <title>Whole genome sequencing of Grifola frondosa 9006-11.</title>
        <authorList>
            <person name="Min B."/>
            <person name="Park H."/>
            <person name="Kim J.-G."/>
            <person name="Cho H."/>
            <person name="Oh Y.-L."/>
            <person name="Kong W.-S."/>
            <person name="Choi I.-G."/>
        </authorList>
    </citation>
    <scope>NUCLEOTIDE SEQUENCE [LARGE SCALE GENOMIC DNA]</scope>
    <source>
        <strain evidence="7 8">9006-11</strain>
    </source>
</reference>
<protein>
    <recommendedName>
        <fullName evidence="9">Ion transport domain-containing protein</fullName>
    </recommendedName>
</protein>
<dbReference type="OrthoDB" id="416585at2759"/>
<feature type="transmembrane region" description="Helical" evidence="6">
    <location>
        <begin position="130"/>
        <end position="153"/>
    </location>
</feature>
<feature type="compositionally biased region" description="Polar residues" evidence="5">
    <location>
        <begin position="1"/>
        <end position="11"/>
    </location>
</feature>
<evidence type="ECO:0000313" key="8">
    <source>
        <dbReference type="Proteomes" id="UP000092993"/>
    </source>
</evidence>
<dbReference type="Proteomes" id="UP000092993">
    <property type="component" value="Unassembled WGS sequence"/>
</dbReference>
<proteinExistence type="predicted"/>
<comment type="subcellular location">
    <subcellularLocation>
        <location evidence="1">Membrane</location>
        <topology evidence="1">Multi-pass membrane protein</topology>
    </subcellularLocation>
</comment>
<comment type="caution">
    <text evidence="7">The sequence shown here is derived from an EMBL/GenBank/DDBJ whole genome shotgun (WGS) entry which is preliminary data.</text>
</comment>
<evidence type="ECO:0000313" key="7">
    <source>
        <dbReference type="EMBL" id="OBZ73075.1"/>
    </source>
</evidence>
<organism evidence="7 8">
    <name type="scientific">Grifola frondosa</name>
    <name type="common">Maitake</name>
    <name type="synonym">Polyporus frondosus</name>
    <dbReference type="NCBI Taxonomy" id="5627"/>
    <lineage>
        <taxon>Eukaryota</taxon>
        <taxon>Fungi</taxon>
        <taxon>Dikarya</taxon>
        <taxon>Basidiomycota</taxon>
        <taxon>Agaricomycotina</taxon>
        <taxon>Agaricomycetes</taxon>
        <taxon>Polyporales</taxon>
        <taxon>Grifolaceae</taxon>
        <taxon>Grifola</taxon>
    </lineage>
</organism>
<keyword evidence="8" id="KW-1185">Reference proteome</keyword>
<accession>A0A1C7M839</accession>
<name>A0A1C7M839_GRIFR</name>
<evidence type="ECO:0000256" key="1">
    <source>
        <dbReference type="ARBA" id="ARBA00004141"/>
    </source>
</evidence>
<evidence type="ECO:0000256" key="3">
    <source>
        <dbReference type="ARBA" id="ARBA00022989"/>
    </source>
</evidence>
<evidence type="ECO:0000256" key="6">
    <source>
        <dbReference type="SAM" id="Phobius"/>
    </source>
</evidence>
<evidence type="ECO:0000256" key="5">
    <source>
        <dbReference type="SAM" id="MobiDB-lite"/>
    </source>
</evidence>
<dbReference type="STRING" id="5627.A0A1C7M839"/>
<feature type="transmembrane region" description="Helical" evidence="6">
    <location>
        <begin position="182"/>
        <end position="201"/>
    </location>
</feature>
<keyword evidence="3 6" id="KW-1133">Transmembrane helix</keyword>
<keyword evidence="2 6" id="KW-0812">Transmembrane</keyword>
<sequence>MSRPGTSSGWSQGDDIDPERSGSTSRPRRKTVRYTVSPSALKKTGTTLKTVSRNLRRASLRVVNLGTFGLDDHVRLEDVDELVQKQEEDEAEAEDEDEVLPDLSKTLPIRGRTLGFLGPTNRVRLAMYQFLVYPWTEPLILLSIMFNAVVLALQAMHSETLPGDGSGQPPQVKGYFHAWEDYALFVLFCFYTLEAFARICVSGISAGSGCSHFHTLFLTFRNIYHLQCTTNGRPGPQLFSI</sequence>
<evidence type="ECO:0000256" key="4">
    <source>
        <dbReference type="ARBA" id="ARBA00023136"/>
    </source>
</evidence>
<dbReference type="EMBL" id="LUGG01000007">
    <property type="protein sequence ID" value="OBZ73075.1"/>
    <property type="molecule type" value="Genomic_DNA"/>
</dbReference>
<dbReference type="GO" id="GO:0016020">
    <property type="term" value="C:membrane"/>
    <property type="evidence" value="ECO:0007669"/>
    <property type="project" value="UniProtKB-SubCell"/>
</dbReference>
<evidence type="ECO:0008006" key="9">
    <source>
        <dbReference type="Google" id="ProtNLM"/>
    </source>
</evidence>
<dbReference type="AlphaFoldDB" id="A0A1C7M839"/>
<keyword evidence="4 6" id="KW-0472">Membrane</keyword>
<dbReference type="InterPro" id="IPR027359">
    <property type="entry name" value="Volt_channel_dom_sf"/>
</dbReference>
<dbReference type="Gene3D" id="1.20.120.350">
    <property type="entry name" value="Voltage-gated potassium channels. Chain C"/>
    <property type="match status" value="1"/>
</dbReference>
<gene>
    <name evidence="7" type="ORF">A0H81_07105</name>
</gene>
<feature type="region of interest" description="Disordered" evidence="5">
    <location>
        <begin position="1"/>
        <end position="37"/>
    </location>
</feature>
<evidence type="ECO:0000256" key="2">
    <source>
        <dbReference type="ARBA" id="ARBA00022692"/>
    </source>
</evidence>